<name>A0ABR3QCV9_9TREE</name>
<evidence type="ECO:0000313" key="2">
    <source>
        <dbReference type="Proteomes" id="UP001565368"/>
    </source>
</evidence>
<accession>A0ABR3QCV9</accession>
<dbReference type="EMBL" id="JBBXJM010000001">
    <property type="protein sequence ID" value="KAL1412342.1"/>
    <property type="molecule type" value="Genomic_DNA"/>
</dbReference>
<dbReference type="Proteomes" id="UP001565368">
    <property type="component" value="Unassembled WGS sequence"/>
</dbReference>
<keyword evidence="2" id="KW-1185">Reference proteome</keyword>
<dbReference type="GeneID" id="95981129"/>
<evidence type="ECO:0000313" key="1">
    <source>
        <dbReference type="EMBL" id="KAL1412342.1"/>
    </source>
</evidence>
<sequence>MSEEERHRVNSDRFMEWHMEREMDLEMTKPDTDPDDSTEDWEPYYDELTRSYEPTSDTARGILKNLSSSAPVFRAAAKVDNWSKVNTNTVALYIAYRVIIQ</sequence>
<gene>
    <name evidence="1" type="ORF">Q8F55_000086</name>
</gene>
<proteinExistence type="predicted"/>
<comment type="caution">
    <text evidence="1">The sequence shown here is derived from an EMBL/GenBank/DDBJ whole genome shotgun (WGS) entry which is preliminary data.</text>
</comment>
<protein>
    <submittedName>
        <fullName evidence="1">Uncharacterized protein</fullName>
    </submittedName>
</protein>
<dbReference type="RefSeq" id="XP_069212286.1">
    <property type="nucleotide sequence ID" value="XM_069348742.1"/>
</dbReference>
<organism evidence="1 2">
    <name type="scientific">Vanrija albida</name>
    <dbReference type="NCBI Taxonomy" id="181172"/>
    <lineage>
        <taxon>Eukaryota</taxon>
        <taxon>Fungi</taxon>
        <taxon>Dikarya</taxon>
        <taxon>Basidiomycota</taxon>
        <taxon>Agaricomycotina</taxon>
        <taxon>Tremellomycetes</taxon>
        <taxon>Trichosporonales</taxon>
        <taxon>Trichosporonaceae</taxon>
        <taxon>Vanrija</taxon>
    </lineage>
</organism>
<reference evidence="1 2" key="1">
    <citation type="submission" date="2023-08" db="EMBL/GenBank/DDBJ databases">
        <title>Annotated Genome Sequence of Vanrija albida AlHP1.</title>
        <authorList>
            <person name="Herzog R."/>
        </authorList>
    </citation>
    <scope>NUCLEOTIDE SEQUENCE [LARGE SCALE GENOMIC DNA]</scope>
    <source>
        <strain evidence="1 2">AlHP1</strain>
    </source>
</reference>